<keyword evidence="7" id="KW-1185">Reference proteome</keyword>
<dbReference type="eggNOG" id="arCOG04260">
    <property type="taxonomic scope" value="Archaea"/>
</dbReference>
<dbReference type="FunFam" id="3.30.70.420:FF:000001">
    <property type="entry name" value="3-hydroxy-3-methylglutaryl coenzyme A reductase"/>
    <property type="match status" value="1"/>
</dbReference>
<dbReference type="Pfam" id="PF00368">
    <property type="entry name" value="HMG-CoA_red"/>
    <property type="match status" value="1"/>
</dbReference>
<protein>
    <recommendedName>
        <fullName evidence="5">3-hydroxy-3-methylglutaryl coenzyme A reductase</fullName>
        <shortName evidence="5">HMG-CoA reductase</shortName>
        <ecNumber evidence="5">1.1.1.34</ecNumber>
    </recommendedName>
</protein>
<dbReference type="InterPro" id="IPR023074">
    <property type="entry name" value="HMG_CoA_Rdtase_cat_sf"/>
</dbReference>
<dbReference type="GO" id="GO:0004420">
    <property type="term" value="F:hydroxymethylglutaryl-CoA reductase (NADPH) activity"/>
    <property type="evidence" value="ECO:0007669"/>
    <property type="project" value="UniProtKB-EC"/>
</dbReference>
<dbReference type="InterPro" id="IPR002202">
    <property type="entry name" value="HMG_CoA_Rdtase"/>
</dbReference>
<dbReference type="HOGENOM" id="CLU_001734_2_2_2"/>
<evidence type="ECO:0000256" key="5">
    <source>
        <dbReference type="RuleBase" id="RU361219"/>
    </source>
</evidence>
<evidence type="ECO:0000256" key="2">
    <source>
        <dbReference type="ARBA" id="ARBA00022857"/>
    </source>
</evidence>
<dbReference type="InterPro" id="IPR023076">
    <property type="entry name" value="HMG_CoA_Rdtase_CS"/>
</dbReference>
<dbReference type="EMBL" id="CP000493">
    <property type="protein sequence ID" value="ABM81353.1"/>
    <property type="molecule type" value="Genomic_DNA"/>
</dbReference>
<dbReference type="GO" id="GO:0016126">
    <property type="term" value="P:sterol biosynthetic process"/>
    <property type="evidence" value="ECO:0007669"/>
    <property type="project" value="TreeGrafter"/>
</dbReference>
<dbReference type="InterPro" id="IPR009023">
    <property type="entry name" value="HMG_CoA_Rdtase_NAD(P)-bd_sf"/>
</dbReference>
<name>A2BMZ2_HYPBU</name>
<dbReference type="Gene3D" id="3.90.770.10">
    <property type="entry name" value="3-hydroxy-3-methylglutaryl-coenzyme A Reductase, Chain A, domain 2"/>
    <property type="match status" value="1"/>
</dbReference>
<dbReference type="InterPro" id="IPR009029">
    <property type="entry name" value="HMG_CoA_Rdtase_sub-bd_dom_sf"/>
</dbReference>
<evidence type="ECO:0000256" key="1">
    <source>
        <dbReference type="ARBA" id="ARBA00007661"/>
    </source>
</evidence>
<evidence type="ECO:0000256" key="4">
    <source>
        <dbReference type="ARBA" id="ARBA00049903"/>
    </source>
</evidence>
<comment type="pathway">
    <text evidence="5">Metabolic intermediate biosynthesis; (R)-mevalonate biosynthesis; (R)-mevalonate from acetyl-CoA: step 3/3.</text>
</comment>
<sequence length="428" mass="45865">MQESERSKLEEVVRGIIEGRIKLHEADKILGNANAGALARRLALEKMLGVSLSSIGSTILDFEELVGRNIENPIGAVQIPVGIVGPLRVRGDYANGDYYVPMATTEGALVASVNRGAKAITLSGGARAKVLRDGMARAPVFWTPGIEEAARFVEWVREHMDEVRREAESTTRHGKLLEVQPFITGNLVWLRFVYETGDAMGMNMATIATDKAAEWILANYPGTVRLIALSGNMCTDKKPALLNMLFGRGKTVVAEAVIKRDVALKVLKARPEEIDFVNRVKNLLGTARAGSFSLNAHFANIIAAIFIATGQDVAQVVESSMGYTWTEVRNGDLYISVTLPSLEVGTVGGGTRLPTQREALALMGVAGGGDPPGSNARKFAEIVAATVLAGELNLLAALAANELARAHKLLGRGEARKEKNTANSKPTN</sequence>
<dbReference type="OrthoDB" id="10981at2157"/>
<dbReference type="RefSeq" id="WP_011822671.1">
    <property type="nucleotide sequence ID" value="NC_008818.1"/>
</dbReference>
<dbReference type="PROSITE" id="PS00066">
    <property type="entry name" value="HMG_COA_REDUCTASE_1"/>
    <property type="match status" value="1"/>
</dbReference>
<dbReference type="KEGG" id="hbu:Hbut_1531"/>
<dbReference type="PRINTS" id="PR00071">
    <property type="entry name" value="HMGCOARDTASE"/>
</dbReference>
<dbReference type="AlphaFoldDB" id="A2BMZ2"/>
<dbReference type="Proteomes" id="UP000002593">
    <property type="component" value="Chromosome"/>
</dbReference>
<evidence type="ECO:0000313" key="7">
    <source>
        <dbReference type="Proteomes" id="UP000002593"/>
    </source>
</evidence>
<evidence type="ECO:0000313" key="6">
    <source>
        <dbReference type="EMBL" id="ABM81353.1"/>
    </source>
</evidence>
<dbReference type="PROSITE" id="PS00318">
    <property type="entry name" value="HMG_COA_REDUCTASE_2"/>
    <property type="match status" value="1"/>
</dbReference>
<dbReference type="GO" id="GO:0008299">
    <property type="term" value="P:isoprenoid biosynthetic process"/>
    <property type="evidence" value="ECO:0007669"/>
    <property type="project" value="InterPro"/>
</dbReference>
<proteinExistence type="inferred from homology"/>
<gene>
    <name evidence="6" type="ordered locus">Hbut_1531</name>
</gene>
<accession>A2BMZ2</accession>
<dbReference type="PROSITE" id="PS50065">
    <property type="entry name" value="HMG_COA_REDUCTASE_4"/>
    <property type="match status" value="1"/>
</dbReference>
<dbReference type="Gene3D" id="3.30.70.420">
    <property type="entry name" value="Hydroxymethylglutaryl-CoA reductase, class I/II, NAD/NADP-binding domain"/>
    <property type="match status" value="1"/>
</dbReference>
<dbReference type="NCBIfam" id="TIGR00533">
    <property type="entry name" value="HMG_CoA_R_NADP"/>
    <property type="match status" value="1"/>
</dbReference>
<comment type="catalytic activity">
    <reaction evidence="4 5">
        <text>(R)-mevalonate + 2 NADP(+) + CoA = (3S)-3-hydroxy-3-methylglutaryl-CoA + 2 NADPH + 2 H(+)</text>
        <dbReference type="Rhea" id="RHEA:15989"/>
        <dbReference type="ChEBI" id="CHEBI:15378"/>
        <dbReference type="ChEBI" id="CHEBI:36464"/>
        <dbReference type="ChEBI" id="CHEBI:43074"/>
        <dbReference type="ChEBI" id="CHEBI:57287"/>
        <dbReference type="ChEBI" id="CHEBI:57783"/>
        <dbReference type="ChEBI" id="CHEBI:58349"/>
        <dbReference type="EC" id="1.1.1.34"/>
    </reaction>
</comment>
<dbReference type="EnsemblBacteria" id="ABM81353">
    <property type="protein sequence ID" value="ABM81353"/>
    <property type="gene ID" value="Hbut_1531"/>
</dbReference>
<dbReference type="GeneID" id="4782466"/>
<dbReference type="SUPFAM" id="SSF56542">
    <property type="entry name" value="Substrate-binding domain of HMG-CoA reductase"/>
    <property type="match status" value="1"/>
</dbReference>
<dbReference type="PANTHER" id="PTHR10572">
    <property type="entry name" value="3-HYDROXY-3-METHYLGLUTARYL-COENZYME A REDUCTASE"/>
    <property type="match status" value="1"/>
</dbReference>
<reference evidence="6 7" key="1">
    <citation type="journal article" date="2007" name="Archaea">
        <title>The genome of Hyperthermus butylicus: a sulfur-reducing, peptide fermenting, neutrophilic Crenarchaeote growing up to 108 degrees C.</title>
        <authorList>
            <person name="Brugger K."/>
            <person name="Chen L."/>
            <person name="Stark M."/>
            <person name="Zibat A."/>
            <person name="Redder P."/>
            <person name="Ruepp A."/>
            <person name="Awayez M."/>
            <person name="She Q."/>
            <person name="Garrett R.A."/>
            <person name="Klenk H.P."/>
        </authorList>
    </citation>
    <scope>NUCLEOTIDE SEQUENCE [LARGE SCALE GENOMIC DNA]</scope>
    <source>
        <strain evidence="7">DSM 5456 / JCM 9403 / PLM1-5</strain>
    </source>
</reference>
<dbReference type="GO" id="GO:0015936">
    <property type="term" value="P:coenzyme A metabolic process"/>
    <property type="evidence" value="ECO:0007669"/>
    <property type="project" value="InterPro"/>
</dbReference>
<keyword evidence="2 5" id="KW-0521">NADP</keyword>
<dbReference type="PANTHER" id="PTHR10572:SF24">
    <property type="entry name" value="3-HYDROXY-3-METHYLGLUTARYL-COENZYME A REDUCTASE"/>
    <property type="match status" value="1"/>
</dbReference>
<dbReference type="STRING" id="415426.Hbut_1531"/>
<dbReference type="SUPFAM" id="SSF55035">
    <property type="entry name" value="NAD-binding domain of HMG-CoA reductase"/>
    <property type="match status" value="1"/>
</dbReference>
<dbReference type="CDD" id="cd00643">
    <property type="entry name" value="HMG-CoA_reductase_classI"/>
    <property type="match status" value="1"/>
</dbReference>
<dbReference type="UniPathway" id="UPA00058">
    <property type="reaction ID" value="UER00103"/>
</dbReference>
<dbReference type="InterPro" id="IPR004554">
    <property type="entry name" value="HMG_CoA_Rdtase_eu_arc"/>
</dbReference>
<dbReference type="EC" id="1.1.1.34" evidence="5"/>
<organism evidence="6 7">
    <name type="scientific">Hyperthermus butylicus (strain DSM 5456 / JCM 9403 / PLM1-5)</name>
    <dbReference type="NCBI Taxonomy" id="415426"/>
    <lineage>
        <taxon>Archaea</taxon>
        <taxon>Thermoproteota</taxon>
        <taxon>Thermoprotei</taxon>
        <taxon>Desulfurococcales</taxon>
        <taxon>Pyrodictiaceae</taxon>
        <taxon>Hyperthermus</taxon>
    </lineage>
</organism>
<evidence type="ECO:0000256" key="3">
    <source>
        <dbReference type="ARBA" id="ARBA00023002"/>
    </source>
</evidence>
<keyword evidence="3 5" id="KW-0560">Oxidoreductase</keyword>
<comment type="similarity">
    <text evidence="1 5">Belongs to the HMG-CoA reductase family.</text>
</comment>